<feature type="transmembrane region" description="Helical" evidence="7">
    <location>
        <begin position="135"/>
        <end position="156"/>
    </location>
</feature>
<keyword evidence="3 7" id="KW-1133">Transmembrane helix</keyword>
<feature type="transmembrane region" description="Helical" evidence="7">
    <location>
        <begin position="184"/>
        <end position="204"/>
    </location>
</feature>
<evidence type="ECO:0000256" key="4">
    <source>
        <dbReference type="ARBA" id="ARBA00023136"/>
    </source>
</evidence>
<comment type="caution">
    <text evidence="9">The sequence shown here is derived from an EMBL/GenBank/DDBJ whole genome shotgun (WGS) entry which is preliminary data.</text>
</comment>
<feature type="compositionally biased region" description="Basic and acidic residues" evidence="6">
    <location>
        <begin position="331"/>
        <end position="340"/>
    </location>
</feature>
<keyword evidence="2 7" id="KW-0812">Transmembrane</keyword>
<comment type="similarity">
    <text evidence="5">Belongs to the SAT4 family.</text>
</comment>
<feature type="transmembrane region" description="Helical" evidence="7">
    <location>
        <begin position="20"/>
        <end position="43"/>
    </location>
</feature>
<dbReference type="Pfam" id="PF20684">
    <property type="entry name" value="Fung_rhodopsin"/>
    <property type="match status" value="1"/>
</dbReference>
<accession>A0AAN6VEN0</accession>
<dbReference type="Proteomes" id="UP001302745">
    <property type="component" value="Unassembled WGS sequence"/>
</dbReference>
<feature type="compositionally biased region" description="Basic and acidic residues" evidence="6">
    <location>
        <begin position="347"/>
        <end position="365"/>
    </location>
</feature>
<reference evidence="9" key="1">
    <citation type="journal article" date="2023" name="Mol. Phylogenet. Evol.">
        <title>Genome-scale phylogeny and comparative genomics of the fungal order Sordariales.</title>
        <authorList>
            <person name="Hensen N."/>
            <person name="Bonometti L."/>
            <person name="Westerberg I."/>
            <person name="Brannstrom I.O."/>
            <person name="Guillou S."/>
            <person name="Cros-Aarteil S."/>
            <person name="Calhoun S."/>
            <person name="Haridas S."/>
            <person name="Kuo A."/>
            <person name="Mondo S."/>
            <person name="Pangilinan J."/>
            <person name="Riley R."/>
            <person name="LaButti K."/>
            <person name="Andreopoulos B."/>
            <person name="Lipzen A."/>
            <person name="Chen C."/>
            <person name="Yan M."/>
            <person name="Daum C."/>
            <person name="Ng V."/>
            <person name="Clum A."/>
            <person name="Steindorff A."/>
            <person name="Ohm R.A."/>
            <person name="Martin F."/>
            <person name="Silar P."/>
            <person name="Natvig D.O."/>
            <person name="Lalanne C."/>
            <person name="Gautier V."/>
            <person name="Ament-Velasquez S.L."/>
            <person name="Kruys A."/>
            <person name="Hutchinson M.I."/>
            <person name="Powell A.J."/>
            <person name="Barry K."/>
            <person name="Miller A.N."/>
            <person name="Grigoriev I.V."/>
            <person name="Debuchy R."/>
            <person name="Gladieux P."/>
            <person name="Hiltunen Thoren M."/>
            <person name="Johannesson H."/>
        </authorList>
    </citation>
    <scope>NUCLEOTIDE SEQUENCE</scope>
    <source>
        <strain evidence="9">CBS 538.74</strain>
    </source>
</reference>
<dbReference type="GO" id="GO:0016020">
    <property type="term" value="C:membrane"/>
    <property type="evidence" value="ECO:0007669"/>
    <property type="project" value="UniProtKB-SubCell"/>
</dbReference>
<feature type="domain" description="Rhodopsin" evidence="8">
    <location>
        <begin position="39"/>
        <end position="278"/>
    </location>
</feature>
<evidence type="ECO:0000256" key="1">
    <source>
        <dbReference type="ARBA" id="ARBA00004141"/>
    </source>
</evidence>
<dbReference type="InterPro" id="IPR052337">
    <property type="entry name" value="SAT4-like"/>
</dbReference>
<dbReference type="InterPro" id="IPR049326">
    <property type="entry name" value="Rhodopsin_dom_fungi"/>
</dbReference>
<protein>
    <recommendedName>
        <fullName evidence="8">Rhodopsin domain-containing protein</fullName>
    </recommendedName>
</protein>
<evidence type="ECO:0000256" key="5">
    <source>
        <dbReference type="ARBA" id="ARBA00038359"/>
    </source>
</evidence>
<sequence>MASLLSPEELAALPHDDRGPALVATSWTLTCLGSLLLGLRVYSKMVSHRSLWWDDWILIAACVALVTDAGLATHMVVYFTYGRHSWDFQPPDIDAFVLVVAVRATFTVVAIAWTKTAFAMTLLRLTDRSEWMKRLLWVVIITMNIAMGISALFFWIQCRPLARSWTPSIPGSCWDSKINERYNIFSSAYSAGVDFLLAALPWKLLYNLQITRKEKLGTAIAMSMGVVAGVTGIIKTTKLPKLASPDIYDAADLVIWDIAEAAVTMIGACVPVLRVLVRDVGNSSRRYGASEDASQIPSAMRSGKWKVGDSGADKGPFSSASRTRDTDEDGSEKSILDDAVPRGAIMRVKEVTLKSRPRERSDSLRHGNAFELGNLRPAQ</sequence>
<comment type="subcellular location">
    <subcellularLocation>
        <location evidence="1">Membrane</location>
        <topology evidence="1">Multi-pass membrane protein</topology>
    </subcellularLocation>
</comment>
<evidence type="ECO:0000313" key="10">
    <source>
        <dbReference type="Proteomes" id="UP001302745"/>
    </source>
</evidence>
<feature type="transmembrane region" description="Helical" evidence="7">
    <location>
        <begin position="93"/>
        <end position="114"/>
    </location>
</feature>
<dbReference type="PANTHER" id="PTHR33048:SF42">
    <property type="entry name" value="INTEGRAL MEMBRANE PROTEIN"/>
    <property type="match status" value="1"/>
</dbReference>
<organism evidence="9 10">
    <name type="scientific">Chaetomidium leptoderma</name>
    <dbReference type="NCBI Taxonomy" id="669021"/>
    <lineage>
        <taxon>Eukaryota</taxon>
        <taxon>Fungi</taxon>
        <taxon>Dikarya</taxon>
        <taxon>Ascomycota</taxon>
        <taxon>Pezizomycotina</taxon>
        <taxon>Sordariomycetes</taxon>
        <taxon>Sordariomycetidae</taxon>
        <taxon>Sordariales</taxon>
        <taxon>Chaetomiaceae</taxon>
        <taxon>Chaetomidium</taxon>
    </lineage>
</organism>
<name>A0AAN6VEN0_9PEZI</name>
<feature type="transmembrane region" description="Helical" evidence="7">
    <location>
        <begin position="216"/>
        <end position="234"/>
    </location>
</feature>
<reference evidence="9" key="2">
    <citation type="submission" date="2023-05" db="EMBL/GenBank/DDBJ databases">
        <authorList>
            <consortium name="Lawrence Berkeley National Laboratory"/>
            <person name="Steindorff A."/>
            <person name="Hensen N."/>
            <person name="Bonometti L."/>
            <person name="Westerberg I."/>
            <person name="Brannstrom I.O."/>
            <person name="Guillou S."/>
            <person name="Cros-Aarteil S."/>
            <person name="Calhoun S."/>
            <person name="Haridas S."/>
            <person name="Kuo A."/>
            <person name="Mondo S."/>
            <person name="Pangilinan J."/>
            <person name="Riley R."/>
            <person name="Labutti K."/>
            <person name="Andreopoulos B."/>
            <person name="Lipzen A."/>
            <person name="Chen C."/>
            <person name="Yanf M."/>
            <person name="Daum C."/>
            <person name="Ng V."/>
            <person name="Clum A."/>
            <person name="Ohm R."/>
            <person name="Martin F."/>
            <person name="Silar P."/>
            <person name="Natvig D."/>
            <person name="Lalanne C."/>
            <person name="Gautier V."/>
            <person name="Ament-Velasquez S.L."/>
            <person name="Kruys A."/>
            <person name="Hutchinson M.I."/>
            <person name="Powell A.J."/>
            <person name="Barry K."/>
            <person name="Miller A.N."/>
            <person name="Grigoriev I.V."/>
            <person name="Debuchy R."/>
            <person name="Gladieux P."/>
            <person name="Thoren M.H."/>
            <person name="Johannesson H."/>
        </authorList>
    </citation>
    <scope>NUCLEOTIDE SEQUENCE</scope>
    <source>
        <strain evidence="9">CBS 538.74</strain>
    </source>
</reference>
<evidence type="ECO:0000259" key="8">
    <source>
        <dbReference type="Pfam" id="PF20684"/>
    </source>
</evidence>
<dbReference type="PANTHER" id="PTHR33048">
    <property type="entry name" value="PTH11-LIKE INTEGRAL MEMBRANE PROTEIN (AFU_ORTHOLOGUE AFUA_5G11245)"/>
    <property type="match status" value="1"/>
</dbReference>
<evidence type="ECO:0000313" key="9">
    <source>
        <dbReference type="EMBL" id="KAK4150047.1"/>
    </source>
</evidence>
<keyword evidence="4 7" id="KW-0472">Membrane</keyword>
<feature type="transmembrane region" description="Helical" evidence="7">
    <location>
        <begin position="254"/>
        <end position="277"/>
    </location>
</feature>
<proteinExistence type="inferred from homology"/>
<feature type="region of interest" description="Disordered" evidence="6">
    <location>
        <begin position="285"/>
        <end position="379"/>
    </location>
</feature>
<dbReference type="EMBL" id="MU857101">
    <property type="protein sequence ID" value="KAK4150047.1"/>
    <property type="molecule type" value="Genomic_DNA"/>
</dbReference>
<evidence type="ECO:0000256" key="7">
    <source>
        <dbReference type="SAM" id="Phobius"/>
    </source>
</evidence>
<evidence type="ECO:0000256" key="2">
    <source>
        <dbReference type="ARBA" id="ARBA00022692"/>
    </source>
</evidence>
<dbReference type="AlphaFoldDB" id="A0AAN6VEN0"/>
<feature type="transmembrane region" description="Helical" evidence="7">
    <location>
        <begin position="55"/>
        <end position="81"/>
    </location>
</feature>
<gene>
    <name evidence="9" type="ORF">C8A00DRAFT_18365</name>
</gene>
<evidence type="ECO:0000256" key="6">
    <source>
        <dbReference type="SAM" id="MobiDB-lite"/>
    </source>
</evidence>
<keyword evidence="10" id="KW-1185">Reference proteome</keyword>
<evidence type="ECO:0000256" key="3">
    <source>
        <dbReference type="ARBA" id="ARBA00022989"/>
    </source>
</evidence>